<proteinExistence type="predicted"/>
<reference evidence="1 2" key="1">
    <citation type="journal article" date="2013" name="PLoS Genet.">
        <title>The genome and development-dependent transcriptomes of Pyronema confluens: a window into fungal evolution.</title>
        <authorList>
            <person name="Traeger S."/>
            <person name="Altegoer F."/>
            <person name="Freitag M."/>
            <person name="Gabaldon T."/>
            <person name="Kempken F."/>
            <person name="Kumar A."/>
            <person name="Marcet-Houben M."/>
            <person name="Poggeler S."/>
            <person name="Stajich J.E."/>
            <person name="Nowrousian M."/>
        </authorList>
    </citation>
    <scope>NUCLEOTIDE SEQUENCE [LARGE SCALE GENOMIC DNA]</scope>
    <source>
        <strain evidence="2">CBS 100304</strain>
        <tissue evidence="1">Vegetative mycelium</tissue>
    </source>
</reference>
<evidence type="ECO:0000313" key="1">
    <source>
        <dbReference type="EMBL" id="CCX06621.1"/>
    </source>
</evidence>
<keyword evidence="2" id="KW-1185">Reference proteome</keyword>
<evidence type="ECO:0000313" key="2">
    <source>
        <dbReference type="Proteomes" id="UP000018144"/>
    </source>
</evidence>
<gene>
    <name evidence="1" type="ORF">PCON_06208</name>
</gene>
<organism evidence="1 2">
    <name type="scientific">Pyronema omphalodes (strain CBS 100304)</name>
    <name type="common">Pyronema confluens</name>
    <dbReference type="NCBI Taxonomy" id="1076935"/>
    <lineage>
        <taxon>Eukaryota</taxon>
        <taxon>Fungi</taxon>
        <taxon>Dikarya</taxon>
        <taxon>Ascomycota</taxon>
        <taxon>Pezizomycotina</taxon>
        <taxon>Pezizomycetes</taxon>
        <taxon>Pezizales</taxon>
        <taxon>Pyronemataceae</taxon>
        <taxon>Pyronema</taxon>
    </lineage>
</organism>
<accession>U4KXR0</accession>
<protein>
    <submittedName>
        <fullName evidence="1">Uncharacterized protein</fullName>
    </submittedName>
</protein>
<dbReference type="Proteomes" id="UP000018144">
    <property type="component" value="Unassembled WGS sequence"/>
</dbReference>
<dbReference type="EMBL" id="HF935302">
    <property type="protein sequence ID" value="CCX06621.1"/>
    <property type="molecule type" value="Genomic_DNA"/>
</dbReference>
<name>U4KXR0_PYROM</name>
<dbReference type="AlphaFoldDB" id="U4KXR0"/>
<sequence>MYLSMNGGFVLLYESPIRYGTLFSIPSISTELDFGAGVIRISDQIL</sequence>